<evidence type="ECO:0000256" key="4">
    <source>
        <dbReference type="ARBA" id="ARBA00022692"/>
    </source>
</evidence>
<dbReference type="Proteomes" id="UP001369086">
    <property type="component" value="Unassembled WGS sequence"/>
</dbReference>
<dbReference type="InterPro" id="IPR038377">
    <property type="entry name" value="Na/Glc_symporter_sf"/>
</dbReference>
<evidence type="ECO:0000256" key="13">
    <source>
        <dbReference type="RuleBase" id="RU362091"/>
    </source>
</evidence>
<evidence type="ECO:0000256" key="14">
    <source>
        <dbReference type="SAM" id="MobiDB-lite"/>
    </source>
</evidence>
<evidence type="ECO:0000256" key="12">
    <source>
        <dbReference type="ARBA" id="ARBA00023201"/>
    </source>
</evidence>
<evidence type="ECO:0000256" key="9">
    <source>
        <dbReference type="ARBA" id="ARBA00023065"/>
    </source>
</evidence>
<feature type="transmembrane region" description="Helical" evidence="15">
    <location>
        <begin position="311"/>
        <end position="334"/>
    </location>
</feature>
<comment type="similarity">
    <text evidence="2 13">Belongs to the sodium:solute symporter (SSF) (TC 2.A.21) family.</text>
</comment>
<name>A0ABR0ZMD9_HUSHU</name>
<dbReference type="PROSITE" id="PS50283">
    <property type="entry name" value="NA_SOLUT_SYMP_3"/>
    <property type="match status" value="1"/>
</dbReference>
<protein>
    <submittedName>
        <fullName evidence="16">High-affinity choline transporter 1-like</fullName>
    </submittedName>
</protein>
<evidence type="ECO:0000256" key="15">
    <source>
        <dbReference type="SAM" id="Phobius"/>
    </source>
</evidence>
<keyword evidence="10 15" id="KW-0472">Membrane</keyword>
<feature type="transmembrane region" description="Helical" evidence="15">
    <location>
        <begin position="512"/>
        <end position="537"/>
    </location>
</feature>
<evidence type="ECO:0000256" key="6">
    <source>
        <dbReference type="ARBA" id="ARBA00022979"/>
    </source>
</evidence>
<dbReference type="PANTHER" id="PTHR45897:SF5">
    <property type="entry name" value="HIGH AFFINITY CHOLINE TRANSPORTER 1"/>
    <property type="match status" value="1"/>
</dbReference>
<dbReference type="PANTHER" id="PTHR45897">
    <property type="entry name" value="HIGH-AFFINITY CHOLINE TRANSPORTER 1"/>
    <property type="match status" value="1"/>
</dbReference>
<feature type="transmembrane region" description="Helical" evidence="15">
    <location>
        <begin position="413"/>
        <end position="435"/>
    </location>
</feature>
<reference evidence="16 17" key="1">
    <citation type="submission" date="2021-05" db="EMBL/GenBank/DDBJ databases">
        <authorList>
            <person name="Zahm M."/>
            <person name="Klopp C."/>
            <person name="Cabau C."/>
            <person name="Kuhl H."/>
            <person name="Suciu R."/>
            <person name="Ciorpac M."/>
            <person name="Holostenco D."/>
            <person name="Gessner J."/>
            <person name="Wuertz S."/>
            <person name="Hohne C."/>
            <person name="Stock M."/>
            <person name="Gislard M."/>
            <person name="Lluch J."/>
            <person name="Milhes M."/>
            <person name="Lampietro C."/>
            <person name="Lopez Roques C."/>
            <person name="Donnadieu C."/>
            <person name="Du K."/>
            <person name="Schartl M."/>
            <person name="Guiguen Y."/>
        </authorList>
    </citation>
    <scope>NUCLEOTIDE SEQUENCE [LARGE SCALE GENOMIC DNA]</scope>
    <source>
        <strain evidence="16">Hh-F2</strain>
        <tissue evidence="16">Blood</tissue>
    </source>
</reference>
<proteinExistence type="inferred from homology"/>
<dbReference type="Gene3D" id="1.20.1730.10">
    <property type="entry name" value="Sodium/glucose cotransporter"/>
    <property type="match status" value="1"/>
</dbReference>
<keyword evidence="8" id="KW-0915">Sodium</keyword>
<feature type="transmembrane region" description="Helical" evidence="15">
    <location>
        <begin position="87"/>
        <end position="106"/>
    </location>
</feature>
<evidence type="ECO:0000256" key="2">
    <source>
        <dbReference type="ARBA" id="ARBA00006434"/>
    </source>
</evidence>
<comment type="subcellular location">
    <subcellularLocation>
        <location evidence="1">Membrane</location>
        <topology evidence="1">Multi-pass membrane protein</topology>
    </subcellularLocation>
</comment>
<dbReference type="EMBL" id="JAHFZB010000009">
    <property type="protein sequence ID" value="KAK6485982.1"/>
    <property type="molecule type" value="Genomic_DNA"/>
</dbReference>
<keyword evidence="17" id="KW-1185">Reference proteome</keyword>
<gene>
    <name evidence="16" type="ORF">HHUSO_G11907</name>
</gene>
<evidence type="ECO:0000256" key="7">
    <source>
        <dbReference type="ARBA" id="ARBA00022989"/>
    </source>
</evidence>
<evidence type="ECO:0000256" key="10">
    <source>
        <dbReference type="ARBA" id="ARBA00023136"/>
    </source>
</evidence>
<keyword evidence="7 15" id="KW-1133">Transmembrane helix</keyword>
<feature type="transmembrane region" description="Helical" evidence="15">
    <location>
        <begin position="39"/>
        <end position="59"/>
    </location>
</feature>
<dbReference type="InterPro" id="IPR001734">
    <property type="entry name" value="Na/solute_symporter"/>
</dbReference>
<sequence length="587" mass="64561">MVSEGLIHLYLSAYTRVAQINRSISCCRESLYLKMAVNIPGLIAVIVFYILILATGIWASRKAKKEEKKCTGNKSEVAMVGGRNMNLWVGIFTVTATWVGGGYIMGTAELVYDPSKGLLWVHGLVAFAFNLFFGGFFFAKPMRDNNYVTMIDPFQLRYGNAWTVMLCIPAILSEVFWSACTLAALGGTMNVILGIAPYQSILISASVAILYTLLGGLYSVAYTDVIQLFLIVVSLWLCVPFLILNPASTDIVNTAVNNVYQAPWLGKIDLTDLWRWLDDFFLLALSGVCYQCFYQRLLAASSSAQAQKMCYAAGVLCFFLGFPSVLIGAVAASTDWNQTSYGLPSPYEKGEAGIIMPIALQHLCPVYISIAGIGAIAAVVMSSMDSTLLSSSSMFTHNIYKKIIRKKASDRELVWVIKISVLFFGVLGICLAMTTSSVYGLMFMSEELIYCTIFPQLVSVLFIPVSNGYGSLVGYVVGVTLRLLGGDSFFKIPPVIPYPGCTLVDGIYVQLFPFKTLTMLLSLFSIVSVSYLTSLLFKRGLLPEKWDIFDVSKNTDIILKDVKESDKETELSPINKEDDVGEIENQA</sequence>
<keyword evidence="4 15" id="KW-0812">Transmembrane</keyword>
<feature type="transmembrane region" description="Helical" evidence="15">
    <location>
        <begin position="280"/>
        <end position="299"/>
    </location>
</feature>
<keyword evidence="5" id="KW-0769">Symport</keyword>
<feature type="transmembrane region" description="Helical" evidence="15">
    <location>
        <begin position="118"/>
        <end position="139"/>
    </location>
</feature>
<feature type="transmembrane region" description="Helical" evidence="15">
    <location>
        <begin position="225"/>
        <end position="244"/>
    </location>
</feature>
<evidence type="ECO:0000256" key="8">
    <source>
        <dbReference type="ARBA" id="ARBA00023053"/>
    </source>
</evidence>
<evidence type="ECO:0000256" key="5">
    <source>
        <dbReference type="ARBA" id="ARBA00022847"/>
    </source>
</evidence>
<dbReference type="InterPro" id="IPR052244">
    <property type="entry name" value="Choline_transporter"/>
</dbReference>
<feature type="region of interest" description="Disordered" evidence="14">
    <location>
        <begin position="564"/>
        <end position="587"/>
    </location>
</feature>
<dbReference type="CDD" id="cd11474">
    <property type="entry name" value="SLC5sbd_CHT"/>
    <property type="match status" value="1"/>
</dbReference>
<evidence type="ECO:0000313" key="16">
    <source>
        <dbReference type="EMBL" id="KAK6485982.1"/>
    </source>
</evidence>
<evidence type="ECO:0000313" key="17">
    <source>
        <dbReference type="Proteomes" id="UP001369086"/>
    </source>
</evidence>
<keyword evidence="12" id="KW-0739">Sodium transport</keyword>
<feature type="transmembrane region" description="Helical" evidence="15">
    <location>
        <begin position="354"/>
        <end position="380"/>
    </location>
</feature>
<keyword evidence="6" id="KW-0530">Neurotransmitter biosynthesis</keyword>
<keyword evidence="9" id="KW-0406">Ion transport</keyword>
<keyword evidence="11" id="KW-0325">Glycoprotein</keyword>
<organism evidence="16 17">
    <name type="scientific">Huso huso</name>
    <name type="common">Beluga</name>
    <name type="synonym">Acipenser huso</name>
    <dbReference type="NCBI Taxonomy" id="61971"/>
    <lineage>
        <taxon>Eukaryota</taxon>
        <taxon>Metazoa</taxon>
        <taxon>Chordata</taxon>
        <taxon>Craniata</taxon>
        <taxon>Vertebrata</taxon>
        <taxon>Euteleostomi</taxon>
        <taxon>Actinopterygii</taxon>
        <taxon>Chondrostei</taxon>
        <taxon>Acipenseriformes</taxon>
        <taxon>Acipenseridae</taxon>
        <taxon>Huso</taxon>
    </lineage>
</organism>
<feature type="transmembrane region" description="Helical" evidence="15">
    <location>
        <begin position="191"/>
        <end position="213"/>
    </location>
</feature>
<accession>A0ABR0ZMD9</accession>
<dbReference type="Pfam" id="PF00474">
    <property type="entry name" value="SSF"/>
    <property type="match status" value="1"/>
</dbReference>
<keyword evidence="3" id="KW-0813">Transport</keyword>
<evidence type="ECO:0000256" key="11">
    <source>
        <dbReference type="ARBA" id="ARBA00023180"/>
    </source>
</evidence>
<feature type="transmembrane region" description="Helical" evidence="15">
    <location>
        <begin position="160"/>
        <end position="185"/>
    </location>
</feature>
<feature type="compositionally biased region" description="Basic and acidic residues" evidence="14">
    <location>
        <begin position="564"/>
        <end position="578"/>
    </location>
</feature>
<evidence type="ECO:0000256" key="3">
    <source>
        <dbReference type="ARBA" id="ARBA00022448"/>
    </source>
</evidence>
<evidence type="ECO:0000256" key="1">
    <source>
        <dbReference type="ARBA" id="ARBA00004141"/>
    </source>
</evidence>
<comment type="caution">
    <text evidence="16">The sequence shown here is derived from an EMBL/GenBank/DDBJ whole genome shotgun (WGS) entry which is preliminary data.</text>
</comment>